<evidence type="ECO:0000256" key="1">
    <source>
        <dbReference type="SAM" id="MobiDB-lite"/>
    </source>
</evidence>
<proteinExistence type="predicted"/>
<feature type="region of interest" description="Disordered" evidence="1">
    <location>
        <begin position="310"/>
        <end position="336"/>
    </location>
</feature>
<keyword evidence="2" id="KW-0812">Transmembrane</keyword>
<reference evidence="4 5" key="1">
    <citation type="submission" date="2023-01" db="EMBL/GenBank/DDBJ databases">
        <authorList>
            <person name="Lee S.H."/>
            <person name="Jung H.S."/>
            <person name="Yun J.U."/>
        </authorList>
    </citation>
    <scope>NUCLEOTIDE SEQUENCE [LARGE SCALE GENOMIC DNA]</scope>
    <source>
        <strain evidence="4 5">CBA3646</strain>
    </source>
</reference>
<feature type="region of interest" description="Disordered" evidence="1">
    <location>
        <begin position="377"/>
        <end position="412"/>
    </location>
</feature>
<feature type="compositionally biased region" description="Basic and acidic residues" evidence="1">
    <location>
        <begin position="379"/>
        <end position="394"/>
    </location>
</feature>
<keyword evidence="2" id="KW-0472">Membrane</keyword>
<feature type="compositionally biased region" description="Polar residues" evidence="1">
    <location>
        <begin position="156"/>
        <end position="177"/>
    </location>
</feature>
<feature type="compositionally biased region" description="Basic and acidic residues" evidence="1">
    <location>
        <begin position="105"/>
        <end position="133"/>
    </location>
</feature>
<feature type="region of interest" description="Disordered" evidence="1">
    <location>
        <begin position="258"/>
        <end position="282"/>
    </location>
</feature>
<gene>
    <name evidence="4" type="ORF">O6R05_02810</name>
</gene>
<feature type="compositionally biased region" description="Basic and acidic residues" evidence="1">
    <location>
        <begin position="146"/>
        <end position="155"/>
    </location>
</feature>
<keyword evidence="5" id="KW-1185">Reference proteome</keyword>
<feature type="compositionally biased region" description="Basic and acidic residues" evidence="1">
    <location>
        <begin position="210"/>
        <end position="221"/>
    </location>
</feature>
<feature type="transmembrane region" description="Helical" evidence="2">
    <location>
        <begin position="573"/>
        <end position="594"/>
    </location>
</feature>
<feature type="transmembrane region" description="Helical" evidence="2">
    <location>
        <begin position="508"/>
        <end position="527"/>
    </location>
</feature>
<evidence type="ECO:0000313" key="5">
    <source>
        <dbReference type="Proteomes" id="UP001210339"/>
    </source>
</evidence>
<organism evidence="4 5">
    <name type="scientific">Peptoniphilus equinus</name>
    <dbReference type="NCBI Taxonomy" id="3016343"/>
    <lineage>
        <taxon>Bacteria</taxon>
        <taxon>Bacillati</taxon>
        <taxon>Bacillota</taxon>
        <taxon>Tissierellia</taxon>
        <taxon>Tissierellales</taxon>
        <taxon>Peptoniphilaceae</taxon>
        <taxon>Peptoniphilus</taxon>
    </lineage>
</organism>
<sequence>MYCPNCGFKIQDTDNFCPNCGHNLKNVVLTVVEHKQQISPANDTTQTFTPVKNLSAIDNTNDLKDILKAVDEKIAKNISNYEKYGAHSDQVIGPKTSNVKVPQDLSDKASDFRAQDLDFKRNDTLPDKKEKNVPDASSSNHQTSPVDKKVSRPNDKATTGSVTPQADTSKAAPSSDTTPKEKKSLKARFKDFINEDDDEYSIFSSFTPDTDAHDAPKDLPLDTKPATNTTSQVSHNFEADKYHYDYKSFTELVNAELEKEAATQQTSPSPTPSEKTTPKVSLKEKFTSKFSKKLAATDKADATFNTATAKDNATTPSKHLTASKTGANSPSNKAQTDTLVVTPKADVTPVSPSISNPRPVNLAQHTLLPKGVVAPHVQPDLERPSDSQPEHAVTDAKPSTVSQTTATPSPSKVSLLPALPEFLVEGVAKLIDKLNPLATNTALGLAMLGSVIPVALSMTTLNHISILLIVLAVVKVAIRIFQFYLPLSVAVDKAWIDTTVDELKKHSAVNYLICEAACLIMFVLSPWQGFLGFTPLSALTALPVATVVILILSTLVGLIQYRSTIHDKNKLEFIGWYGILFFIFEFTAKIIFMLTDILV</sequence>
<name>A0ABY7QUP0_9FIRM</name>
<feature type="domain" description="Zinc-ribbon" evidence="3">
    <location>
        <begin position="2"/>
        <end position="23"/>
    </location>
</feature>
<keyword evidence="2" id="KW-1133">Transmembrane helix</keyword>
<dbReference type="EMBL" id="CP115667">
    <property type="protein sequence ID" value="WBW50492.1"/>
    <property type="molecule type" value="Genomic_DNA"/>
</dbReference>
<feature type="compositionally biased region" description="Low complexity" evidence="1">
    <location>
        <begin position="266"/>
        <end position="280"/>
    </location>
</feature>
<evidence type="ECO:0000313" key="4">
    <source>
        <dbReference type="EMBL" id="WBW50492.1"/>
    </source>
</evidence>
<dbReference type="Proteomes" id="UP001210339">
    <property type="component" value="Chromosome"/>
</dbReference>
<evidence type="ECO:0000259" key="3">
    <source>
        <dbReference type="Pfam" id="PF13240"/>
    </source>
</evidence>
<feature type="transmembrane region" description="Helical" evidence="2">
    <location>
        <begin position="539"/>
        <end position="561"/>
    </location>
</feature>
<dbReference type="InterPro" id="IPR026870">
    <property type="entry name" value="Zinc_ribbon_dom"/>
</dbReference>
<accession>A0ABY7QUP0</accession>
<evidence type="ECO:0000256" key="2">
    <source>
        <dbReference type="SAM" id="Phobius"/>
    </source>
</evidence>
<feature type="compositionally biased region" description="Polar residues" evidence="1">
    <location>
        <begin position="135"/>
        <end position="145"/>
    </location>
</feature>
<feature type="compositionally biased region" description="Polar residues" evidence="1">
    <location>
        <begin position="397"/>
        <end position="412"/>
    </location>
</feature>
<dbReference type="Pfam" id="PF13240">
    <property type="entry name" value="Zn_Ribbon_1"/>
    <property type="match status" value="1"/>
</dbReference>
<dbReference type="RefSeq" id="WP_271192024.1">
    <property type="nucleotide sequence ID" value="NZ_CP115667.1"/>
</dbReference>
<protein>
    <submittedName>
        <fullName evidence="4">Zinc-ribbon domain-containing protein</fullName>
    </submittedName>
</protein>
<feature type="region of interest" description="Disordered" evidence="1">
    <location>
        <begin position="88"/>
        <end position="184"/>
    </location>
</feature>
<feature type="region of interest" description="Disordered" evidence="1">
    <location>
        <begin position="203"/>
        <end position="230"/>
    </location>
</feature>